<evidence type="ECO:0008006" key="4">
    <source>
        <dbReference type="Google" id="ProtNLM"/>
    </source>
</evidence>
<dbReference type="AlphaFoldDB" id="A0A081CDM5"/>
<evidence type="ECO:0000256" key="1">
    <source>
        <dbReference type="SAM" id="SignalP"/>
    </source>
</evidence>
<dbReference type="HOGENOM" id="CLU_1937876_0_0_1"/>
<evidence type="ECO:0000313" key="3">
    <source>
        <dbReference type="Proteomes" id="UP000053758"/>
    </source>
</evidence>
<evidence type="ECO:0000313" key="2">
    <source>
        <dbReference type="EMBL" id="GAK64771.1"/>
    </source>
</evidence>
<dbReference type="Proteomes" id="UP000053758">
    <property type="component" value="Unassembled WGS sequence"/>
</dbReference>
<dbReference type="GeneID" id="26303855"/>
<dbReference type="EMBL" id="DF830073">
    <property type="protein sequence ID" value="GAK64771.1"/>
    <property type="molecule type" value="Genomic_DNA"/>
</dbReference>
<sequence length="130" mass="14505">MPSDSLRTLFVVFRLGAALTTYTTPTVEHEIPADHDSLQYLTDGRASRREGTACAEKIKAASISYSTVLFFYRQSQFDQPYPGRRHRLRPKGGGHKDACLAAPWFLEKAGKLVGTHSSSFAQLSRAVRQF</sequence>
<organism evidence="2">
    <name type="scientific">Pseudozyma antarctica</name>
    <name type="common">Yeast</name>
    <name type="synonym">Candida antarctica</name>
    <dbReference type="NCBI Taxonomy" id="84753"/>
    <lineage>
        <taxon>Eukaryota</taxon>
        <taxon>Fungi</taxon>
        <taxon>Dikarya</taxon>
        <taxon>Basidiomycota</taxon>
        <taxon>Ustilaginomycotina</taxon>
        <taxon>Ustilaginomycetes</taxon>
        <taxon>Ustilaginales</taxon>
        <taxon>Ustilaginaceae</taxon>
        <taxon>Moesziomyces</taxon>
    </lineage>
</organism>
<keyword evidence="1" id="KW-0732">Signal</keyword>
<gene>
    <name evidence="2" type="ORF">PAN0_006d2986</name>
</gene>
<accession>A0A081CDM5</accession>
<feature type="chain" id="PRO_5001755727" description="Secreted protein" evidence="1">
    <location>
        <begin position="19"/>
        <end position="130"/>
    </location>
</feature>
<proteinExistence type="predicted"/>
<keyword evidence="3" id="KW-1185">Reference proteome</keyword>
<reference evidence="2" key="1">
    <citation type="submission" date="2014-07" db="EMBL/GenBank/DDBJ databases">
        <title>Draft genome sequence of the yeast Pseudozyma antarctica JCM 10317 known as a producer of lipase B which used in a wide range of industrial applications.</title>
        <authorList>
            <person name="Morita T."/>
            <person name="Saika A."/>
            <person name="Koike H."/>
        </authorList>
    </citation>
    <scope>NUCLEOTIDE SEQUENCE</scope>
    <source>
        <strain evidence="2">JCM 10317</strain>
    </source>
</reference>
<dbReference type="RefSeq" id="XP_014657114.1">
    <property type="nucleotide sequence ID" value="XM_014801628.1"/>
</dbReference>
<feature type="signal peptide" evidence="1">
    <location>
        <begin position="1"/>
        <end position="18"/>
    </location>
</feature>
<protein>
    <recommendedName>
        <fullName evidence="4">Secreted protein</fullName>
    </recommendedName>
</protein>
<name>A0A081CDM5_PSEA2</name>